<feature type="transmembrane region" description="Helical" evidence="1">
    <location>
        <begin position="95"/>
        <end position="116"/>
    </location>
</feature>
<gene>
    <name evidence="2" type="ORF">HMPREF1544_07764</name>
</gene>
<dbReference type="AlphaFoldDB" id="S2J5V1"/>
<dbReference type="EMBL" id="KE124011">
    <property type="protein sequence ID" value="EPB85491.1"/>
    <property type="molecule type" value="Genomic_DNA"/>
</dbReference>
<protein>
    <submittedName>
        <fullName evidence="2">Uncharacterized protein</fullName>
    </submittedName>
</protein>
<sequence length="212" mass="23875">MTQFIRVHYLPWHSALFVTIASLGFAFGSLTCLVLSAMAINGFLTQGDYPPIVMAQEAIVLCIVVVPMGLSCFCECFTDNRSRDGTAILISQFPLPYMMFDLFAFIFRTCTTGFYLKQQYFSYYSESKRNAYIVETSAVLIMVLLWILSLPFAFSFHVPLFKKRAKDGVPAAEKLNYKAKQYSLITFLVTIESWTESTVKDEEEGAAAVSTT</sequence>
<dbReference type="OMA" id="FIFRTCT"/>
<dbReference type="InParanoid" id="S2J5V1"/>
<name>S2J5V1_MUCC1</name>
<keyword evidence="1" id="KW-1133">Transmembrane helix</keyword>
<dbReference type="OrthoDB" id="2272355at2759"/>
<organism evidence="2 3">
    <name type="scientific">Mucor circinelloides f. circinelloides (strain 1006PhL)</name>
    <name type="common">Mucormycosis agent</name>
    <name type="synonym">Calyptromyces circinelloides</name>
    <dbReference type="NCBI Taxonomy" id="1220926"/>
    <lineage>
        <taxon>Eukaryota</taxon>
        <taxon>Fungi</taxon>
        <taxon>Fungi incertae sedis</taxon>
        <taxon>Mucoromycota</taxon>
        <taxon>Mucoromycotina</taxon>
        <taxon>Mucoromycetes</taxon>
        <taxon>Mucorales</taxon>
        <taxon>Mucorineae</taxon>
        <taxon>Mucoraceae</taxon>
        <taxon>Mucor</taxon>
    </lineage>
</organism>
<evidence type="ECO:0000256" key="1">
    <source>
        <dbReference type="SAM" id="Phobius"/>
    </source>
</evidence>
<keyword evidence="1" id="KW-0472">Membrane</keyword>
<keyword evidence="3" id="KW-1185">Reference proteome</keyword>
<dbReference type="VEuPathDB" id="FungiDB:HMPREF1544_07764"/>
<feature type="transmembrane region" description="Helical" evidence="1">
    <location>
        <begin position="52"/>
        <end position="74"/>
    </location>
</feature>
<keyword evidence="1" id="KW-0812">Transmembrane</keyword>
<reference evidence="3" key="1">
    <citation type="submission" date="2013-05" db="EMBL/GenBank/DDBJ databases">
        <title>The Genome sequence of Mucor circinelloides f. circinelloides 1006PhL.</title>
        <authorList>
            <consortium name="The Broad Institute Genomics Platform"/>
            <person name="Cuomo C."/>
            <person name="Earl A."/>
            <person name="Findley K."/>
            <person name="Lee S.C."/>
            <person name="Walker B."/>
            <person name="Young S."/>
            <person name="Zeng Q."/>
            <person name="Gargeya S."/>
            <person name="Fitzgerald M."/>
            <person name="Haas B."/>
            <person name="Abouelleil A."/>
            <person name="Allen A.W."/>
            <person name="Alvarado L."/>
            <person name="Arachchi H.M."/>
            <person name="Berlin A.M."/>
            <person name="Chapman S.B."/>
            <person name="Gainer-Dewar J."/>
            <person name="Goldberg J."/>
            <person name="Griggs A."/>
            <person name="Gujja S."/>
            <person name="Hansen M."/>
            <person name="Howarth C."/>
            <person name="Imamovic A."/>
            <person name="Ireland A."/>
            <person name="Larimer J."/>
            <person name="McCowan C."/>
            <person name="Murphy C."/>
            <person name="Pearson M."/>
            <person name="Poon T.W."/>
            <person name="Priest M."/>
            <person name="Roberts A."/>
            <person name="Saif S."/>
            <person name="Shea T."/>
            <person name="Sisk P."/>
            <person name="Sykes S."/>
            <person name="Wortman J."/>
            <person name="Nusbaum C."/>
            <person name="Birren B."/>
        </authorList>
    </citation>
    <scope>NUCLEOTIDE SEQUENCE [LARGE SCALE GENOMIC DNA]</scope>
    <source>
        <strain evidence="3">1006PhL</strain>
    </source>
</reference>
<feature type="transmembrane region" description="Helical" evidence="1">
    <location>
        <begin position="136"/>
        <end position="156"/>
    </location>
</feature>
<proteinExistence type="predicted"/>
<accession>S2J5V1</accession>
<feature type="transmembrane region" description="Helical" evidence="1">
    <location>
        <begin position="12"/>
        <end position="40"/>
    </location>
</feature>
<evidence type="ECO:0000313" key="2">
    <source>
        <dbReference type="EMBL" id="EPB85491.1"/>
    </source>
</evidence>
<dbReference type="Proteomes" id="UP000014254">
    <property type="component" value="Unassembled WGS sequence"/>
</dbReference>
<evidence type="ECO:0000313" key="3">
    <source>
        <dbReference type="Proteomes" id="UP000014254"/>
    </source>
</evidence>